<dbReference type="AlphaFoldDB" id="A0A9P4M533"/>
<gene>
    <name evidence="5" type="ORF">NA57DRAFT_58149</name>
</gene>
<dbReference type="GO" id="GO:1990904">
    <property type="term" value="C:ribonucleoprotein complex"/>
    <property type="evidence" value="ECO:0007669"/>
    <property type="project" value="UniProtKB-KW"/>
</dbReference>
<evidence type="ECO:0000313" key="5">
    <source>
        <dbReference type="EMBL" id="KAF2097573.1"/>
    </source>
</evidence>
<dbReference type="GO" id="GO:0003735">
    <property type="term" value="F:structural constituent of ribosome"/>
    <property type="evidence" value="ECO:0007669"/>
    <property type="project" value="InterPro"/>
</dbReference>
<dbReference type="InterPro" id="IPR036935">
    <property type="entry name" value="Ribosomal_bL9_N_sf"/>
</dbReference>
<dbReference type="GO" id="GO:0005840">
    <property type="term" value="C:ribosome"/>
    <property type="evidence" value="ECO:0007669"/>
    <property type="project" value="UniProtKB-KW"/>
</dbReference>
<dbReference type="InterPro" id="IPR020070">
    <property type="entry name" value="Ribosomal_bL9_N"/>
</dbReference>
<sequence>MAAPLRPSLLPQCPACARRFVGWGLGNARPPRQQIRGKKKRSQGPLTMPVKLLRDLTGFGKAGAFVPITSGQFRNDWYPKGIADYIPHRQLKELKLQNVPFERNHSYVAPEDMETPPEILVEPEEVAKSTPLMRLQHLSPERSVELLQIFIPARIDFYRQPIEAEPAPAEDRTPAVSAAASILSAAAASEKSKTSASASIFGSVSTSDVATSIRAVLAENDEAGRIVLSDDDVQFVRQTVTISEEKDRVKHLGEFEVEIHIKGAPEAVKRIVRVLPSEAGKTP</sequence>
<dbReference type="GO" id="GO:0006412">
    <property type="term" value="P:translation"/>
    <property type="evidence" value="ECO:0007669"/>
    <property type="project" value="InterPro"/>
</dbReference>
<comment type="caution">
    <text evidence="5">The sequence shown here is derived from an EMBL/GenBank/DDBJ whole genome shotgun (WGS) entry which is preliminary data.</text>
</comment>
<dbReference type="EMBL" id="ML978128">
    <property type="protein sequence ID" value="KAF2097573.1"/>
    <property type="molecule type" value="Genomic_DNA"/>
</dbReference>
<name>A0A9P4M533_9PEZI</name>
<keyword evidence="2" id="KW-0689">Ribosomal protein</keyword>
<evidence type="ECO:0000313" key="6">
    <source>
        <dbReference type="Proteomes" id="UP000799772"/>
    </source>
</evidence>
<keyword evidence="6" id="KW-1185">Reference proteome</keyword>
<evidence type="ECO:0000256" key="2">
    <source>
        <dbReference type="ARBA" id="ARBA00022980"/>
    </source>
</evidence>
<evidence type="ECO:0000256" key="3">
    <source>
        <dbReference type="ARBA" id="ARBA00023274"/>
    </source>
</evidence>
<comment type="similarity">
    <text evidence="1">Belongs to the bacterial ribosomal protein bL9 family.</text>
</comment>
<proteinExistence type="inferred from homology"/>
<feature type="domain" description="Ribosomal protein L9" evidence="4">
    <location>
        <begin position="48"/>
        <end position="94"/>
    </location>
</feature>
<dbReference type="OrthoDB" id="5555409at2759"/>
<dbReference type="PANTHER" id="PTHR21368">
    <property type="entry name" value="50S RIBOSOMAL PROTEIN L9"/>
    <property type="match status" value="1"/>
</dbReference>
<protein>
    <recommendedName>
        <fullName evidence="4">Ribosomal protein L9 domain-containing protein</fullName>
    </recommendedName>
</protein>
<evidence type="ECO:0000259" key="4">
    <source>
        <dbReference type="Pfam" id="PF01281"/>
    </source>
</evidence>
<dbReference type="Gene3D" id="3.40.5.10">
    <property type="entry name" value="Ribosomal protein L9, N-terminal domain"/>
    <property type="match status" value="1"/>
</dbReference>
<accession>A0A9P4M533</accession>
<dbReference type="Pfam" id="PF01281">
    <property type="entry name" value="Ribosomal_L9_N"/>
    <property type="match status" value="1"/>
</dbReference>
<dbReference type="SUPFAM" id="SSF55658">
    <property type="entry name" value="L9 N-domain-like"/>
    <property type="match status" value="1"/>
</dbReference>
<keyword evidence="3" id="KW-0687">Ribonucleoprotein</keyword>
<dbReference type="Proteomes" id="UP000799772">
    <property type="component" value="Unassembled WGS sequence"/>
</dbReference>
<dbReference type="InterPro" id="IPR000244">
    <property type="entry name" value="Ribosomal_bL9"/>
</dbReference>
<organism evidence="5 6">
    <name type="scientific">Rhizodiscina lignyota</name>
    <dbReference type="NCBI Taxonomy" id="1504668"/>
    <lineage>
        <taxon>Eukaryota</taxon>
        <taxon>Fungi</taxon>
        <taxon>Dikarya</taxon>
        <taxon>Ascomycota</taxon>
        <taxon>Pezizomycotina</taxon>
        <taxon>Dothideomycetes</taxon>
        <taxon>Pleosporomycetidae</taxon>
        <taxon>Aulographales</taxon>
        <taxon>Rhizodiscinaceae</taxon>
        <taxon>Rhizodiscina</taxon>
    </lineage>
</organism>
<reference evidence="5" key="1">
    <citation type="journal article" date="2020" name="Stud. Mycol.">
        <title>101 Dothideomycetes genomes: a test case for predicting lifestyles and emergence of pathogens.</title>
        <authorList>
            <person name="Haridas S."/>
            <person name="Albert R."/>
            <person name="Binder M."/>
            <person name="Bloem J."/>
            <person name="Labutti K."/>
            <person name="Salamov A."/>
            <person name="Andreopoulos B."/>
            <person name="Baker S."/>
            <person name="Barry K."/>
            <person name="Bills G."/>
            <person name="Bluhm B."/>
            <person name="Cannon C."/>
            <person name="Castanera R."/>
            <person name="Culley D."/>
            <person name="Daum C."/>
            <person name="Ezra D."/>
            <person name="Gonzalez J."/>
            <person name="Henrissat B."/>
            <person name="Kuo A."/>
            <person name="Liang C."/>
            <person name="Lipzen A."/>
            <person name="Lutzoni F."/>
            <person name="Magnuson J."/>
            <person name="Mondo S."/>
            <person name="Nolan M."/>
            <person name="Ohm R."/>
            <person name="Pangilinan J."/>
            <person name="Park H.-J."/>
            <person name="Ramirez L."/>
            <person name="Alfaro M."/>
            <person name="Sun H."/>
            <person name="Tritt A."/>
            <person name="Yoshinaga Y."/>
            <person name="Zwiers L.-H."/>
            <person name="Turgeon B."/>
            <person name="Goodwin S."/>
            <person name="Spatafora J."/>
            <person name="Crous P."/>
            <person name="Grigoriev I."/>
        </authorList>
    </citation>
    <scope>NUCLEOTIDE SEQUENCE</scope>
    <source>
        <strain evidence="5">CBS 133067</strain>
    </source>
</reference>
<dbReference type="InterPro" id="IPR009027">
    <property type="entry name" value="Ribosomal_bL9/RNase_H1_N"/>
</dbReference>
<evidence type="ECO:0000256" key="1">
    <source>
        <dbReference type="ARBA" id="ARBA00010605"/>
    </source>
</evidence>